<name>A0A1Z5II20_9LACO</name>
<dbReference type="PANTHER" id="PTHR35276:SF1">
    <property type="entry name" value="TRNA (MNM(5)S(2)U34)-METHYLTRANSFERASE, CHLOROPLASTIC"/>
    <property type="match status" value="1"/>
</dbReference>
<dbReference type="InterPro" id="IPR010719">
    <property type="entry name" value="MnmM_MeTrfase"/>
</dbReference>
<dbReference type="Gene3D" id="3.40.50.150">
    <property type="entry name" value="Vaccinia Virus protein VP39"/>
    <property type="match status" value="1"/>
</dbReference>
<dbReference type="PANTHER" id="PTHR35276">
    <property type="entry name" value="S-ADENOSYL-L-METHIONINE-DEPENDENT METHYLTRANSFERASES SUPERFAMILY PROTEIN"/>
    <property type="match status" value="1"/>
</dbReference>
<proteinExistence type="predicted"/>
<reference evidence="1 2" key="1">
    <citation type="submission" date="2015-11" db="EMBL/GenBank/DDBJ databases">
        <title>Draft genome sequences of new species of the genus Lactobacillus isolated from orchardgrass silage.</title>
        <authorList>
            <person name="Tohno M."/>
            <person name="Tanizawa Y."/>
            <person name="Arita M."/>
        </authorList>
    </citation>
    <scope>NUCLEOTIDE SEQUENCE [LARGE SCALE GENOMIC DNA]</scope>
    <source>
        <strain evidence="1 2">IWT126</strain>
    </source>
</reference>
<protein>
    <submittedName>
        <fullName evidence="1">SAM-dependent methyltransferase</fullName>
    </submittedName>
</protein>
<dbReference type="CDD" id="cd02440">
    <property type="entry name" value="AdoMet_MTases"/>
    <property type="match status" value="1"/>
</dbReference>
<dbReference type="Pfam" id="PF06962">
    <property type="entry name" value="rRNA_methylase"/>
    <property type="match status" value="1"/>
</dbReference>
<gene>
    <name evidence="1" type="primary">smtA_3</name>
    <name evidence="1" type="ORF">IWT126_01431</name>
</gene>
<keyword evidence="1" id="KW-0808">Transferase</keyword>
<dbReference type="AlphaFoldDB" id="A0A1Z5II20"/>
<accession>A0A1Z5II20</accession>
<organism evidence="1 2">
    <name type="scientific">Secundilactobacillus silagei JCM 19001</name>
    <dbReference type="NCBI Taxonomy" id="1302250"/>
    <lineage>
        <taxon>Bacteria</taxon>
        <taxon>Bacillati</taxon>
        <taxon>Bacillota</taxon>
        <taxon>Bacilli</taxon>
        <taxon>Lactobacillales</taxon>
        <taxon>Lactobacillaceae</taxon>
        <taxon>Secundilactobacillus</taxon>
    </lineage>
</organism>
<comment type="caution">
    <text evidence="1">The sequence shown here is derived from an EMBL/GenBank/DDBJ whole genome shotgun (WGS) entry which is preliminary data.</text>
</comment>
<dbReference type="GO" id="GO:0032259">
    <property type="term" value="P:methylation"/>
    <property type="evidence" value="ECO:0007669"/>
    <property type="project" value="UniProtKB-KW"/>
</dbReference>
<evidence type="ECO:0000313" key="2">
    <source>
        <dbReference type="Proteomes" id="UP000198402"/>
    </source>
</evidence>
<dbReference type="STRING" id="1302250.GCA_001313225_01071"/>
<dbReference type="SUPFAM" id="SSF53335">
    <property type="entry name" value="S-adenosyl-L-methionine-dependent methyltransferases"/>
    <property type="match status" value="1"/>
</dbReference>
<dbReference type="Proteomes" id="UP000198402">
    <property type="component" value="Unassembled WGS sequence"/>
</dbReference>
<sequence>MNLEPAVKYSHTLLSPIIVQGDTVVDATVGNGNDTLFLASRVGSAGHVLGFDVQQPALDRTATQLTLTGMTRQVQLIHDGHEHLDQYLEPQQQITAAIFNLGYLPGSNKRIITHGETTVSALRICLTHLRRGGIIALVVYYGHPGGEQEKETVLQAVKQLDQQQYSVLQYGFINQIHQPPFLLAVQKR</sequence>
<keyword evidence="1" id="KW-0489">Methyltransferase</keyword>
<dbReference type="InterPro" id="IPR029063">
    <property type="entry name" value="SAM-dependent_MTases_sf"/>
</dbReference>
<dbReference type="GO" id="GO:0008168">
    <property type="term" value="F:methyltransferase activity"/>
    <property type="evidence" value="ECO:0007669"/>
    <property type="project" value="UniProtKB-KW"/>
</dbReference>
<dbReference type="RefSeq" id="WP_054654396.1">
    <property type="nucleotide sequence ID" value="NZ_BBFL01000003.1"/>
</dbReference>
<keyword evidence="2" id="KW-1185">Reference proteome</keyword>
<evidence type="ECO:0000313" key="1">
    <source>
        <dbReference type="EMBL" id="GAX01403.1"/>
    </source>
</evidence>
<dbReference type="EMBL" id="BCMG01000006">
    <property type="protein sequence ID" value="GAX01403.1"/>
    <property type="molecule type" value="Genomic_DNA"/>
</dbReference>
<dbReference type="OrthoDB" id="9792989at2"/>